<evidence type="ECO:0000256" key="7">
    <source>
        <dbReference type="ARBA" id="ARBA00023136"/>
    </source>
</evidence>
<protein>
    <submittedName>
        <fullName evidence="10">Bcr/CflA family drug resistance efflux transporter</fullName>
    </submittedName>
</protein>
<comment type="caution">
    <text evidence="10">The sequence shown here is derived from an EMBL/GenBank/DDBJ whole genome shotgun (WGS) entry which is preliminary data.</text>
</comment>
<feature type="transmembrane region" description="Helical" evidence="8">
    <location>
        <begin position="284"/>
        <end position="306"/>
    </location>
</feature>
<feature type="transmembrane region" description="Helical" evidence="8">
    <location>
        <begin position="12"/>
        <end position="30"/>
    </location>
</feature>
<dbReference type="InterPro" id="IPR020846">
    <property type="entry name" value="MFS_dom"/>
</dbReference>
<evidence type="ECO:0000256" key="6">
    <source>
        <dbReference type="ARBA" id="ARBA00022989"/>
    </source>
</evidence>
<feature type="transmembrane region" description="Helical" evidence="8">
    <location>
        <begin position="169"/>
        <end position="189"/>
    </location>
</feature>
<dbReference type="Proteomes" id="UP000244989">
    <property type="component" value="Unassembled WGS sequence"/>
</dbReference>
<evidence type="ECO:0000313" key="10">
    <source>
        <dbReference type="EMBL" id="PWC01024.1"/>
    </source>
</evidence>
<evidence type="ECO:0000256" key="1">
    <source>
        <dbReference type="ARBA" id="ARBA00004651"/>
    </source>
</evidence>
<feature type="transmembrane region" description="Helical" evidence="8">
    <location>
        <begin position="50"/>
        <end position="69"/>
    </location>
</feature>
<evidence type="ECO:0000256" key="5">
    <source>
        <dbReference type="ARBA" id="ARBA00022692"/>
    </source>
</evidence>
<feature type="transmembrane region" description="Helical" evidence="8">
    <location>
        <begin position="254"/>
        <end position="272"/>
    </location>
</feature>
<dbReference type="InterPro" id="IPR011701">
    <property type="entry name" value="MFS"/>
</dbReference>
<feature type="transmembrane region" description="Helical" evidence="8">
    <location>
        <begin position="372"/>
        <end position="390"/>
    </location>
</feature>
<feature type="transmembrane region" description="Helical" evidence="8">
    <location>
        <begin position="139"/>
        <end position="157"/>
    </location>
</feature>
<keyword evidence="11" id="KW-1185">Reference proteome</keyword>
<dbReference type="PANTHER" id="PTHR23502:SF132">
    <property type="entry name" value="POLYAMINE TRANSPORTER 2-RELATED"/>
    <property type="match status" value="1"/>
</dbReference>
<gene>
    <name evidence="10" type="ORF">DF222_09815</name>
</gene>
<feature type="transmembrane region" description="Helical" evidence="8">
    <location>
        <begin position="344"/>
        <end position="366"/>
    </location>
</feature>
<evidence type="ECO:0000259" key="9">
    <source>
        <dbReference type="PROSITE" id="PS50850"/>
    </source>
</evidence>
<dbReference type="Pfam" id="PF07690">
    <property type="entry name" value="MFS_1"/>
    <property type="match status" value="1"/>
</dbReference>
<comment type="subcellular location">
    <subcellularLocation>
        <location evidence="1">Cell membrane</location>
        <topology evidence="1">Multi-pass membrane protein</topology>
    </subcellularLocation>
</comment>
<dbReference type="RefSeq" id="WP_108964118.1">
    <property type="nucleotide sequence ID" value="NZ_CP026947.1"/>
</dbReference>
<keyword evidence="5 8" id="KW-0812">Transmembrane</keyword>
<dbReference type="Gene3D" id="1.20.1720.10">
    <property type="entry name" value="Multidrug resistance protein D"/>
    <property type="match status" value="1"/>
</dbReference>
<dbReference type="AlphaFoldDB" id="A0A2U1T4U5"/>
<feature type="transmembrane region" description="Helical" evidence="8">
    <location>
        <begin position="312"/>
        <end position="332"/>
    </location>
</feature>
<evidence type="ECO:0000256" key="3">
    <source>
        <dbReference type="ARBA" id="ARBA00022448"/>
    </source>
</evidence>
<evidence type="ECO:0000313" key="11">
    <source>
        <dbReference type="Proteomes" id="UP000244989"/>
    </source>
</evidence>
<keyword evidence="4" id="KW-1003">Cell membrane</keyword>
<sequence length="391" mass="40359">MPKPGSENYRFSLTLLIGIAVLSAAAPFSIDMYLPALPGIAADFGTTQPMVQLTLSGFVIGLAVGQLVIGPLSDALGRQKLMIAGAVLALVAAIAAALAPTIWVLITARVLQGLGSGACMVASRAVIPDLASGRRAAKAFAAMMSIQTLAPVLAPVVGGLLVEPIGWRGLFWVLAGLALVQLGSAVFIIPESRPAHLREKVTVTSVARNYRYVIANAGFRGYLLVVVCAFGALFSYLSASSFMIQGEMGYSPRTFSFIFGFNAVGLLLGNIINARLIDRFDPRYLVRYAAGAQLLAAGALLAVVGTGGAPEGVIFALLFLFVSHQGFVQANSMSLGTLQVRSRAGGASALMGFFQFVVAGAIGPVVGLGSSAGVAMSLSMAVVASVSVVYL</sequence>
<organism evidence="10 11">
    <name type="scientific">Corynebacterium yudongzhengii</name>
    <dbReference type="NCBI Taxonomy" id="2080740"/>
    <lineage>
        <taxon>Bacteria</taxon>
        <taxon>Bacillati</taxon>
        <taxon>Actinomycetota</taxon>
        <taxon>Actinomycetes</taxon>
        <taxon>Mycobacteriales</taxon>
        <taxon>Corynebacteriaceae</taxon>
        <taxon>Corynebacterium</taxon>
    </lineage>
</organism>
<dbReference type="PANTHER" id="PTHR23502">
    <property type="entry name" value="MAJOR FACILITATOR SUPERFAMILY"/>
    <property type="match status" value="1"/>
</dbReference>
<feature type="transmembrane region" description="Helical" evidence="8">
    <location>
        <begin position="81"/>
        <end position="104"/>
    </location>
</feature>
<keyword evidence="3" id="KW-0813">Transport</keyword>
<dbReference type="EMBL" id="QEEZ01000021">
    <property type="protein sequence ID" value="PWC01024.1"/>
    <property type="molecule type" value="Genomic_DNA"/>
</dbReference>
<evidence type="ECO:0000256" key="2">
    <source>
        <dbReference type="ARBA" id="ARBA00006236"/>
    </source>
</evidence>
<dbReference type="GO" id="GO:1990961">
    <property type="term" value="P:xenobiotic detoxification by transmembrane export across the plasma membrane"/>
    <property type="evidence" value="ECO:0007669"/>
    <property type="project" value="InterPro"/>
</dbReference>
<reference evidence="11" key="1">
    <citation type="submission" date="2018-04" db="EMBL/GenBank/DDBJ databases">
        <authorList>
            <person name="Liu S."/>
            <person name="Wang Z."/>
            <person name="Li J."/>
        </authorList>
    </citation>
    <scope>NUCLEOTIDE SEQUENCE [LARGE SCALE GENOMIC DNA]</scope>
    <source>
        <strain evidence="11">2189</strain>
    </source>
</reference>
<accession>A0A2U1T4U5</accession>
<evidence type="ECO:0000256" key="8">
    <source>
        <dbReference type="SAM" id="Phobius"/>
    </source>
</evidence>
<name>A0A2U1T4U5_9CORY</name>
<feature type="transmembrane region" description="Helical" evidence="8">
    <location>
        <begin position="110"/>
        <end position="127"/>
    </location>
</feature>
<dbReference type="InterPro" id="IPR036259">
    <property type="entry name" value="MFS_trans_sf"/>
</dbReference>
<dbReference type="InterPro" id="IPR004812">
    <property type="entry name" value="Efflux_drug-R_Bcr/CmlA"/>
</dbReference>
<evidence type="ECO:0000256" key="4">
    <source>
        <dbReference type="ARBA" id="ARBA00022475"/>
    </source>
</evidence>
<proteinExistence type="inferred from homology"/>
<dbReference type="CDD" id="cd17320">
    <property type="entry name" value="MFS_MdfA_MDR_like"/>
    <property type="match status" value="1"/>
</dbReference>
<keyword evidence="7 8" id="KW-0472">Membrane</keyword>
<dbReference type="GO" id="GO:0042910">
    <property type="term" value="F:xenobiotic transmembrane transporter activity"/>
    <property type="evidence" value="ECO:0007669"/>
    <property type="project" value="InterPro"/>
</dbReference>
<comment type="similarity">
    <text evidence="2">Belongs to the major facilitator superfamily. Bcr/CmlA family.</text>
</comment>
<keyword evidence="6 8" id="KW-1133">Transmembrane helix</keyword>
<feature type="transmembrane region" description="Helical" evidence="8">
    <location>
        <begin position="210"/>
        <end position="234"/>
    </location>
</feature>
<dbReference type="NCBIfam" id="TIGR00710">
    <property type="entry name" value="efflux_Bcr_CflA"/>
    <property type="match status" value="1"/>
</dbReference>
<dbReference type="SUPFAM" id="SSF103473">
    <property type="entry name" value="MFS general substrate transporter"/>
    <property type="match status" value="1"/>
</dbReference>
<dbReference type="PROSITE" id="PS50850">
    <property type="entry name" value="MFS"/>
    <property type="match status" value="1"/>
</dbReference>
<feature type="domain" description="Major facilitator superfamily (MFS) profile" evidence="9">
    <location>
        <begin position="15"/>
        <end position="391"/>
    </location>
</feature>
<dbReference type="GO" id="GO:0005886">
    <property type="term" value="C:plasma membrane"/>
    <property type="evidence" value="ECO:0007669"/>
    <property type="project" value="UniProtKB-SubCell"/>
</dbReference>